<dbReference type="InterPro" id="IPR024788">
    <property type="entry name" value="Malectin-like_Carb-bd_dom"/>
</dbReference>
<evidence type="ECO:0000256" key="7">
    <source>
        <dbReference type="ARBA" id="ARBA00022692"/>
    </source>
</evidence>
<dbReference type="SUPFAM" id="SSF52058">
    <property type="entry name" value="L domain-like"/>
    <property type="match status" value="1"/>
</dbReference>
<evidence type="ECO:0000256" key="5">
    <source>
        <dbReference type="ARBA" id="ARBA00022614"/>
    </source>
</evidence>
<keyword evidence="14 19" id="KW-0472">Membrane</keyword>
<sequence>MARNSIRSIVVTLLIIFAMIFAPIMVSDAIRPTVSAGQADYNHRGTTIKSELIARQIFALITATEEPEYYWFSNKRLIPRFISIDCGLPHGSSYEEKKTGLKYISDETFIDTGISRSIQPEYEEKYVRPAWSLRSFPEGNRNCYKIGVTAGTKYLIRAGFVYANYDGQDRPPAFDLYLGTDLWISVKFGNYLLGDDLHSEIIHVPKQNHVHVCLAKTGDSIPFITTLELRPLDNASYPVLDMGSLLKLLRLDAGSGTTYRYGDDSYDRLWNSFQPDDSTTLNTSLSGFNLNNTFFHPPPVVMTTASTPKNGDSLDFNFVLEADYSIASQCYVYMHFTEIEKLQANQSRQLQVFHNGKLFYGPFSPLSAVTTTIYNRKSSLIGRVHNFSISKTENSTLPPIINALEFYVVQEFLQAETDQQDSDSMVILKSAYGIKRNWQGDPCLPKIYSWEGVDCSYDDDGQLQAPRLISLNLSASGLVGDIPSSISNLTMIQTLNLENNNLRGPIPADLAQKWKDGFLSLSVCGNPKLSSTVSCKRKKKKNVVLPVTASVVGAFILVLIVVATWWVFLTKKRQDAKSTSQDRSLGARKQKFKYSEMVNITNNFERVLGEGGFGKVYYGCINNTQVAVKTLSVSSVQGYHQFQAEACLITLIYNVNLLMRVHHKNLTSLVGYCNDNDKNKLALIYEYMANGNLQQHFSGRNSNILKWEDRLLIATDAAQGLEYLHYGCKPPIIHRDVKTSNILLNENLRAKLSDFGLSRIIQNCNETHVSTVVAGTPGYLDPEYYMSNRLNEKSDVYSFGVVLLEITTGRPAISKSSDNAHVIQWVKQMLQNGNIQSIVDPRLEGNFNVNSAWKIVETAMNCVSQYSAERPTMSQAKDPNYTLI</sequence>
<dbReference type="SMART" id="SM00220">
    <property type="entry name" value="S_TKc"/>
    <property type="match status" value="1"/>
</dbReference>
<evidence type="ECO:0000256" key="12">
    <source>
        <dbReference type="ARBA" id="ARBA00022840"/>
    </source>
</evidence>
<dbReference type="InterPro" id="IPR001611">
    <property type="entry name" value="Leu-rich_rpt"/>
</dbReference>
<accession>W9RH31</accession>
<keyword evidence="23" id="KW-1185">Reference proteome</keyword>
<keyword evidence="3" id="KW-0723">Serine/threonine-protein kinase</keyword>
<dbReference type="EC" id="2.7.11.1" evidence="2"/>
<keyword evidence="15 22" id="KW-0675">Receptor</keyword>
<feature type="chain" id="PRO_5004928615" description="non-specific serine/threonine protein kinase" evidence="20">
    <location>
        <begin position="30"/>
        <end position="884"/>
    </location>
</feature>
<feature type="binding site" evidence="18">
    <location>
        <position position="629"/>
    </location>
    <ligand>
        <name>ATP</name>
        <dbReference type="ChEBI" id="CHEBI:30616"/>
    </ligand>
</feature>
<evidence type="ECO:0000256" key="18">
    <source>
        <dbReference type="PROSITE-ProRule" id="PRU10141"/>
    </source>
</evidence>
<organism evidence="22 23">
    <name type="scientific">Morus notabilis</name>
    <dbReference type="NCBI Taxonomy" id="981085"/>
    <lineage>
        <taxon>Eukaryota</taxon>
        <taxon>Viridiplantae</taxon>
        <taxon>Streptophyta</taxon>
        <taxon>Embryophyta</taxon>
        <taxon>Tracheophyta</taxon>
        <taxon>Spermatophyta</taxon>
        <taxon>Magnoliopsida</taxon>
        <taxon>eudicotyledons</taxon>
        <taxon>Gunneridae</taxon>
        <taxon>Pentapetalae</taxon>
        <taxon>rosids</taxon>
        <taxon>fabids</taxon>
        <taxon>Rosales</taxon>
        <taxon>Moraceae</taxon>
        <taxon>Moreae</taxon>
        <taxon>Morus</taxon>
    </lineage>
</organism>
<dbReference type="InterPro" id="IPR008271">
    <property type="entry name" value="Ser/Thr_kinase_AS"/>
</dbReference>
<name>W9RH31_9ROSA</name>
<evidence type="ECO:0000256" key="16">
    <source>
        <dbReference type="ARBA" id="ARBA00047899"/>
    </source>
</evidence>
<dbReference type="InterPro" id="IPR001245">
    <property type="entry name" value="Ser-Thr/Tyr_kinase_cat_dom"/>
</dbReference>
<evidence type="ECO:0000256" key="4">
    <source>
        <dbReference type="ARBA" id="ARBA00022553"/>
    </source>
</evidence>
<dbReference type="Gene3D" id="1.10.510.10">
    <property type="entry name" value="Transferase(Phosphotransferase) domain 1"/>
    <property type="match status" value="1"/>
</dbReference>
<keyword evidence="8 20" id="KW-0732">Signal</keyword>
<reference evidence="23" key="1">
    <citation type="submission" date="2013-01" db="EMBL/GenBank/DDBJ databases">
        <title>Draft Genome Sequence of a Mulberry Tree, Morus notabilis C.K. Schneid.</title>
        <authorList>
            <person name="He N."/>
            <person name="Zhao S."/>
        </authorList>
    </citation>
    <scope>NUCLEOTIDE SEQUENCE</scope>
</reference>
<keyword evidence="7 19" id="KW-0812">Transmembrane</keyword>
<protein>
    <recommendedName>
        <fullName evidence="2">non-specific serine/threonine protein kinase</fullName>
        <ecNumber evidence="2">2.7.11.1</ecNumber>
    </recommendedName>
</protein>
<dbReference type="Proteomes" id="UP000030645">
    <property type="component" value="Unassembled WGS sequence"/>
</dbReference>
<comment type="catalytic activity">
    <reaction evidence="17">
        <text>L-seryl-[protein] + ATP = O-phospho-L-seryl-[protein] + ADP + H(+)</text>
        <dbReference type="Rhea" id="RHEA:17989"/>
        <dbReference type="Rhea" id="RHEA-COMP:9863"/>
        <dbReference type="Rhea" id="RHEA-COMP:11604"/>
        <dbReference type="ChEBI" id="CHEBI:15378"/>
        <dbReference type="ChEBI" id="CHEBI:29999"/>
        <dbReference type="ChEBI" id="CHEBI:30616"/>
        <dbReference type="ChEBI" id="CHEBI:83421"/>
        <dbReference type="ChEBI" id="CHEBI:456216"/>
        <dbReference type="EC" id="2.7.11.1"/>
    </reaction>
</comment>
<comment type="subcellular location">
    <subcellularLocation>
        <location evidence="1">Membrane</location>
        <topology evidence="1">Single-pass membrane protein</topology>
    </subcellularLocation>
</comment>
<evidence type="ECO:0000256" key="11">
    <source>
        <dbReference type="ARBA" id="ARBA00022777"/>
    </source>
</evidence>
<feature type="signal peptide" evidence="20">
    <location>
        <begin position="1"/>
        <end position="29"/>
    </location>
</feature>
<evidence type="ECO:0000256" key="20">
    <source>
        <dbReference type="SAM" id="SignalP"/>
    </source>
</evidence>
<evidence type="ECO:0000256" key="19">
    <source>
        <dbReference type="SAM" id="Phobius"/>
    </source>
</evidence>
<keyword evidence="11 22" id="KW-0418">Kinase</keyword>
<proteinExistence type="predicted"/>
<dbReference type="InterPro" id="IPR032675">
    <property type="entry name" value="LRR_dom_sf"/>
</dbReference>
<keyword evidence="4" id="KW-0597">Phosphoprotein</keyword>
<evidence type="ECO:0000256" key="1">
    <source>
        <dbReference type="ARBA" id="ARBA00004167"/>
    </source>
</evidence>
<comment type="catalytic activity">
    <reaction evidence="16">
        <text>L-threonyl-[protein] + ATP = O-phospho-L-threonyl-[protein] + ADP + H(+)</text>
        <dbReference type="Rhea" id="RHEA:46608"/>
        <dbReference type="Rhea" id="RHEA-COMP:11060"/>
        <dbReference type="Rhea" id="RHEA-COMP:11605"/>
        <dbReference type="ChEBI" id="CHEBI:15378"/>
        <dbReference type="ChEBI" id="CHEBI:30013"/>
        <dbReference type="ChEBI" id="CHEBI:30616"/>
        <dbReference type="ChEBI" id="CHEBI:61977"/>
        <dbReference type="ChEBI" id="CHEBI:456216"/>
        <dbReference type="EC" id="2.7.11.1"/>
    </reaction>
</comment>
<dbReference type="EMBL" id="KE344648">
    <property type="protein sequence ID" value="EXB74610.1"/>
    <property type="molecule type" value="Genomic_DNA"/>
</dbReference>
<keyword evidence="13 19" id="KW-1133">Transmembrane helix</keyword>
<evidence type="ECO:0000256" key="9">
    <source>
        <dbReference type="ARBA" id="ARBA00022737"/>
    </source>
</evidence>
<evidence type="ECO:0000256" key="8">
    <source>
        <dbReference type="ARBA" id="ARBA00022729"/>
    </source>
</evidence>
<dbReference type="PROSITE" id="PS00107">
    <property type="entry name" value="PROTEIN_KINASE_ATP"/>
    <property type="match status" value="1"/>
</dbReference>
<feature type="transmembrane region" description="Helical" evidence="19">
    <location>
        <begin position="543"/>
        <end position="568"/>
    </location>
</feature>
<evidence type="ECO:0000256" key="2">
    <source>
        <dbReference type="ARBA" id="ARBA00012513"/>
    </source>
</evidence>
<dbReference type="Pfam" id="PF07714">
    <property type="entry name" value="PK_Tyr_Ser-Thr"/>
    <property type="match status" value="1"/>
</dbReference>
<dbReference type="InterPro" id="IPR000719">
    <property type="entry name" value="Prot_kinase_dom"/>
</dbReference>
<dbReference type="STRING" id="981085.W9RH31"/>
<dbReference type="GO" id="GO:0016020">
    <property type="term" value="C:membrane"/>
    <property type="evidence" value="ECO:0007669"/>
    <property type="project" value="UniProtKB-SubCell"/>
</dbReference>
<dbReference type="AlphaFoldDB" id="W9RH31"/>
<dbReference type="Gene3D" id="3.30.200.20">
    <property type="entry name" value="Phosphorylase Kinase, domain 1"/>
    <property type="match status" value="1"/>
</dbReference>
<evidence type="ECO:0000259" key="21">
    <source>
        <dbReference type="PROSITE" id="PS50011"/>
    </source>
</evidence>
<dbReference type="Gene3D" id="3.80.10.10">
    <property type="entry name" value="Ribonuclease Inhibitor"/>
    <property type="match status" value="1"/>
</dbReference>
<dbReference type="FunFam" id="1.10.510.10:FF:000146">
    <property type="entry name" value="LRR receptor-like serine/threonine-protein kinase IOS1"/>
    <property type="match status" value="1"/>
</dbReference>
<evidence type="ECO:0000256" key="17">
    <source>
        <dbReference type="ARBA" id="ARBA00048679"/>
    </source>
</evidence>
<keyword evidence="9" id="KW-0677">Repeat</keyword>
<dbReference type="PROSITE" id="PS00108">
    <property type="entry name" value="PROTEIN_KINASE_ST"/>
    <property type="match status" value="1"/>
</dbReference>
<dbReference type="InterPro" id="IPR017441">
    <property type="entry name" value="Protein_kinase_ATP_BS"/>
</dbReference>
<keyword evidence="10 18" id="KW-0547">Nucleotide-binding</keyword>
<dbReference type="GO" id="GO:0005524">
    <property type="term" value="F:ATP binding"/>
    <property type="evidence" value="ECO:0007669"/>
    <property type="project" value="UniProtKB-UniRule"/>
</dbReference>
<dbReference type="CDD" id="cd14066">
    <property type="entry name" value="STKc_IRAK"/>
    <property type="match status" value="1"/>
</dbReference>
<evidence type="ECO:0000256" key="10">
    <source>
        <dbReference type="ARBA" id="ARBA00022741"/>
    </source>
</evidence>
<dbReference type="PANTHER" id="PTHR45631:SF190">
    <property type="entry name" value="PROTEIN KINASE DOMAIN-CONTAINING PROTEIN"/>
    <property type="match status" value="1"/>
</dbReference>
<evidence type="ECO:0000313" key="23">
    <source>
        <dbReference type="Proteomes" id="UP000030645"/>
    </source>
</evidence>
<dbReference type="GO" id="GO:0004674">
    <property type="term" value="F:protein serine/threonine kinase activity"/>
    <property type="evidence" value="ECO:0007669"/>
    <property type="project" value="UniProtKB-KW"/>
</dbReference>
<evidence type="ECO:0000256" key="6">
    <source>
        <dbReference type="ARBA" id="ARBA00022679"/>
    </source>
</evidence>
<evidence type="ECO:0000313" key="22">
    <source>
        <dbReference type="EMBL" id="EXB74610.1"/>
    </source>
</evidence>
<evidence type="ECO:0000256" key="13">
    <source>
        <dbReference type="ARBA" id="ARBA00022989"/>
    </source>
</evidence>
<dbReference type="eggNOG" id="ENOG502QQCZ">
    <property type="taxonomic scope" value="Eukaryota"/>
</dbReference>
<evidence type="ECO:0000256" key="14">
    <source>
        <dbReference type="ARBA" id="ARBA00023136"/>
    </source>
</evidence>
<dbReference type="PANTHER" id="PTHR45631">
    <property type="entry name" value="OS07G0107800 PROTEIN-RELATED"/>
    <property type="match status" value="1"/>
</dbReference>
<evidence type="ECO:0000256" key="3">
    <source>
        <dbReference type="ARBA" id="ARBA00022527"/>
    </source>
</evidence>
<gene>
    <name evidence="22" type="ORF">L484_026307</name>
</gene>
<dbReference type="Pfam" id="PF12819">
    <property type="entry name" value="Malectin_like"/>
    <property type="match status" value="1"/>
</dbReference>
<dbReference type="Pfam" id="PF00560">
    <property type="entry name" value="LRR_1"/>
    <property type="match status" value="1"/>
</dbReference>
<dbReference type="SUPFAM" id="SSF56112">
    <property type="entry name" value="Protein kinase-like (PK-like)"/>
    <property type="match status" value="1"/>
</dbReference>
<keyword evidence="6" id="KW-0808">Transferase</keyword>
<dbReference type="PROSITE" id="PS50011">
    <property type="entry name" value="PROTEIN_KINASE_DOM"/>
    <property type="match status" value="1"/>
</dbReference>
<feature type="domain" description="Protein kinase" evidence="21">
    <location>
        <begin position="602"/>
        <end position="884"/>
    </location>
</feature>
<keyword evidence="5" id="KW-0433">Leucine-rich repeat</keyword>
<dbReference type="InterPro" id="IPR011009">
    <property type="entry name" value="Kinase-like_dom_sf"/>
</dbReference>
<evidence type="ECO:0000256" key="15">
    <source>
        <dbReference type="ARBA" id="ARBA00023170"/>
    </source>
</evidence>
<keyword evidence="12 18" id="KW-0067">ATP-binding</keyword>